<dbReference type="Gene3D" id="3.30.70.270">
    <property type="match status" value="1"/>
</dbReference>
<dbReference type="Gene3D" id="3.30.450.40">
    <property type="match status" value="1"/>
</dbReference>
<dbReference type="PROSITE" id="PS50112">
    <property type="entry name" value="PAS"/>
    <property type="match status" value="1"/>
</dbReference>
<dbReference type="SUPFAM" id="SSF141868">
    <property type="entry name" value="EAL domain-like"/>
    <property type="match status" value="1"/>
</dbReference>
<evidence type="ECO:0000259" key="2">
    <source>
        <dbReference type="PROSITE" id="PS50883"/>
    </source>
</evidence>
<dbReference type="Gene3D" id="3.30.450.20">
    <property type="entry name" value="PAS domain"/>
    <property type="match status" value="1"/>
</dbReference>
<feature type="domain" description="GGDEF" evidence="3">
    <location>
        <begin position="457"/>
        <end position="589"/>
    </location>
</feature>
<dbReference type="InterPro" id="IPR035919">
    <property type="entry name" value="EAL_sf"/>
</dbReference>
<dbReference type="PANTHER" id="PTHR44757:SF2">
    <property type="entry name" value="BIOFILM ARCHITECTURE MAINTENANCE PROTEIN MBAA"/>
    <property type="match status" value="1"/>
</dbReference>
<sequence length="865" mass="96149">MKPCAATFRHLVEDASDTVLVLDADGLIVYTNPAGETLFGRPAAKLLGQPFGHVITADNPAEIQITHPQRGTVTADVRSSRITLSKQPYAIIYLRDVTERKRNELALLETSQQLRERIKEQACIRHVADILLNDEDPLEKMLQAVADVLPPGWQYPETAAARITFDDRAYTSKGFRPSAWQQREAIIVSDRNAGTVEICYLDERPESDEGPFLKEERALLKQIALKVGEAIERRRAKAALLRFNRALRLQSAGNSELIHAKEESALLDAICRLCVGLGGYSLAWVGFKQEDEVKRVQPVAQAGFEAGYLESVRISWSEEEGRGLGPVGRAIRAGEPQISQNISTDPSMTPWRDEACRRAYQSAIALPLKDSAGITFGALMIYANELDAFDNEELRLLTELAGDLAFGIVTLRAQAQHRLAEERIEYLAYFDELTDLPNSNRLMETLKRTLDALPAGQQCALLILNVTRFGEIQAVIGVRQANELLRQVASRLRDALREGEMPARIGGDEFAVLLSEGGLENARDCVRRIERLLGDPFRQAGIPISIQMRAGVAQAPDHGLNPEALMLRSAMAMRHAKRNGTVFELYSGPAESESPRYLTLISELHTAIVENQFVLHYQPRVDIGTGRISGVEALVRWRYPEQGLMPPAEFIAIAEQTGLIDPLTHLVLEAAVQQCRAWSDQGFDMPVAVNISVNSFHDPDFLTRIDTLLATWKLNPALLQLEITETTLMKEPAVVRNLINRLKERGIVVAIDDFGTGYSSLSYVASLPIHTLKIDRSFVIRMLESPRTRSVVAATIFLAHSLGIKTVAEGVDVGEQVEALHEMGCTEIQGYYFSRPVEAEQLRRWAETFSLEHYALTLPAERANA</sequence>
<accession>A0ABU1H9D9</accession>
<evidence type="ECO:0000259" key="1">
    <source>
        <dbReference type="PROSITE" id="PS50112"/>
    </source>
</evidence>
<comment type="caution">
    <text evidence="4">The sequence shown here is derived from an EMBL/GenBank/DDBJ whole genome shotgun (WGS) entry which is preliminary data.</text>
</comment>
<dbReference type="InterPro" id="IPR000014">
    <property type="entry name" value="PAS"/>
</dbReference>
<feature type="domain" description="EAL" evidence="2">
    <location>
        <begin position="597"/>
        <end position="850"/>
    </location>
</feature>
<dbReference type="SMART" id="SM00052">
    <property type="entry name" value="EAL"/>
    <property type="match status" value="1"/>
</dbReference>
<dbReference type="SMART" id="SM00091">
    <property type="entry name" value="PAS"/>
    <property type="match status" value="1"/>
</dbReference>
<reference evidence="4 5" key="1">
    <citation type="submission" date="2023-04" db="EMBL/GenBank/DDBJ databases">
        <title>A long-awaited taxogenomic arrangement of the family Halomonadaceae.</title>
        <authorList>
            <person name="De La Haba R."/>
            <person name="Chuvochina M."/>
            <person name="Wittouck S."/>
            <person name="Arahal D.R."/>
            <person name="Sanchez-Porro C."/>
            <person name="Hugenholtz P."/>
            <person name="Ventosa A."/>
        </authorList>
    </citation>
    <scope>NUCLEOTIDE SEQUENCE [LARGE SCALE GENOMIC DNA]</scope>
    <source>
        <strain evidence="4 5">DSM 21020</strain>
    </source>
</reference>
<dbReference type="InterPro" id="IPR000160">
    <property type="entry name" value="GGDEF_dom"/>
</dbReference>
<dbReference type="InterPro" id="IPR043128">
    <property type="entry name" value="Rev_trsase/Diguanyl_cyclase"/>
</dbReference>
<dbReference type="InterPro" id="IPR001633">
    <property type="entry name" value="EAL_dom"/>
</dbReference>
<evidence type="ECO:0000313" key="5">
    <source>
        <dbReference type="Proteomes" id="UP001254564"/>
    </source>
</evidence>
<proteinExistence type="predicted"/>
<name>A0ABU1H9D9_9GAMM</name>
<gene>
    <name evidence="4" type="ORF">QC823_15295</name>
</gene>
<dbReference type="PANTHER" id="PTHR44757">
    <property type="entry name" value="DIGUANYLATE CYCLASE DGCP"/>
    <property type="match status" value="1"/>
</dbReference>
<organism evidence="4 5">
    <name type="scientific">Vreelandella vilamensis</name>
    <dbReference type="NCBI Taxonomy" id="531309"/>
    <lineage>
        <taxon>Bacteria</taxon>
        <taxon>Pseudomonadati</taxon>
        <taxon>Pseudomonadota</taxon>
        <taxon>Gammaproteobacteria</taxon>
        <taxon>Oceanospirillales</taxon>
        <taxon>Halomonadaceae</taxon>
        <taxon>Vreelandella</taxon>
    </lineage>
</organism>
<keyword evidence="5" id="KW-1185">Reference proteome</keyword>
<dbReference type="NCBIfam" id="TIGR00229">
    <property type="entry name" value="sensory_box"/>
    <property type="match status" value="1"/>
</dbReference>
<evidence type="ECO:0000259" key="3">
    <source>
        <dbReference type="PROSITE" id="PS50887"/>
    </source>
</evidence>
<dbReference type="SUPFAM" id="SSF55785">
    <property type="entry name" value="PYP-like sensor domain (PAS domain)"/>
    <property type="match status" value="1"/>
</dbReference>
<dbReference type="EMBL" id="JARWAN010000037">
    <property type="protein sequence ID" value="MDR5900332.1"/>
    <property type="molecule type" value="Genomic_DNA"/>
</dbReference>
<dbReference type="Proteomes" id="UP001254564">
    <property type="component" value="Unassembled WGS sequence"/>
</dbReference>
<dbReference type="InterPro" id="IPR052155">
    <property type="entry name" value="Biofilm_reg_signaling"/>
</dbReference>
<dbReference type="SMART" id="SM00267">
    <property type="entry name" value="GGDEF"/>
    <property type="match status" value="1"/>
</dbReference>
<dbReference type="InterPro" id="IPR003018">
    <property type="entry name" value="GAF"/>
</dbReference>
<dbReference type="Gene3D" id="3.20.20.450">
    <property type="entry name" value="EAL domain"/>
    <property type="match status" value="1"/>
</dbReference>
<dbReference type="InterPro" id="IPR035965">
    <property type="entry name" value="PAS-like_dom_sf"/>
</dbReference>
<dbReference type="PROSITE" id="PS50883">
    <property type="entry name" value="EAL"/>
    <property type="match status" value="1"/>
</dbReference>
<protein>
    <submittedName>
        <fullName evidence="4">EAL domain-containing protein</fullName>
    </submittedName>
</protein>
<evidence type="ECO:0000313" key="4">
    <source>
        <dbReference type="EMBL" id="MDR5900332.1"/>
    </source>
</evidence>
<dbReference type="SMART" id="SM00065">
    <property type="entry name" value="GAF"/>
    <property type="match status" value="1"/>
</dbReference>
<dbReference type="CDD" id="cd01948">
    <property type="entry name" value="EAL"/>
    <property type="match status" value="1"/>
</dbReference>
<dbReference type="InterPro" id="IPR029016">
    <property type="entry name" value="GAF-like_dom_sf"/>
</dbReference>
<dbReference type="InterPro" id="IPR029787">
    <property type="entry name" value="Nucleotide_cyclase"/>
</dbReference>
<dbReference type="PROSITE" id="PS50887">
    <property type="entry name" value="GGDEF"/>
    <property type="match status" value="1"/>
</dbReference>
<dbReference type="SUPFAM" id="SSF55781">
    <property type="entry name" value="GAF domain-like"/>
    <property type="match status" value="1"/>
</dbReference>
<dbReference type="Pfam" id="PF13185">
    <property type="entry name" value="GAF_2"/>
    <property type="match status" value="1"/>
</dbReference>
<dbReference type="CDD" id="cd00130">
    <property type="entry name" value="PAS"/>
    <property type="match status" value="1"/>
</dbReference>
<dbReference type="InterPro" id="IPR013767">
    <property type="entry name" value="PAS_fold"/>
</dbReference>
<dbReference type="RefSeq" id="WP_309657210.1">
    <property type="nucleotide sequence ID" value="NZ_JARWAN010000037.1"/>
</dbReference>
<dbReference type="NCBIfam" id="TIGR00254">
    <property type="entry name" value="GGDEF"/>
    <property type="match status" value="1"/>
</dbReference>
<dbReference type="Pfam" id="PF00563">
    <property type="entry name" value="EAL"/>
    <property type="match status" value="1"/>
</dbReference>
<dbReference type="Pfam" id="PF00990">
    <property type="entry name" value="GGDEF"/>
    <property type="match status" value="1"/>
</dbReference>
<dbReference type="Pfam" id="PF00989">
    <property type="entry name" value="PAS"/>
    <property type="match status" value="1"/>
</dbReference>
<dbReference type="SUPFAM" id="SSF55073">
    <property type="entry name" value="Nucleotide cyclase"/>
    <property type="match status" value="1"/>
</dbReference>
<feature type="domain" description="PAS" evidence="1">
    <location>
        <begin position="4"/>
        <end position="49"/>
    </location>
</feature>
<dbReference type="CDD" id="cd01949">
    <property type="entry name" value="GGDEF"/>
    <property type="match status" value="1"/>
</dbReference>